<evidence type="ECO:0000313" key="3">
    <source>
        <dbReference type="Proteomes" id="UP000546701"/>
    </source>
</evidence>
<dbReference type="AlphaFoldDB" id="A0A7W9F1U6"/>
<proteinExistence type="predicted"/>
<protein>
    <submittedName>
        <fullName evidence="2">BMFP domain-containing protein YqiC</fullName>
    </submittedName>
</protein>
<dbReference type="InterPro" id="IPR007475">
    <property type="entry name" value="UbiK"/>
</dbReference>
<evidence type="ECO:0000313" key="2">
    <source>
        <dbReference type="EMBL" id="MBB5728134.1"/>
    </source>
</evidence>
<name>A0A7W9F1U6_9SPHN</name>
<comment type="caution">
    <text evidence="2">The sequence shown here is derived from an EMBL/GenBank/DDBJ whole genome shotgun (WGS) entry which is preliminary data.</text>
</comment>
<dbReference type="Proteomes" id="UP000546701">
    <property type="component" value="Unassembled WGS sequence"/>
</dbReference>
<feature type="compositionally biased region" description="Low complexity" evidence="1">
    <location>
        <begin position="99"/>
        <end position="109"/>
    </location>
</feature>
<keyword evidence="3" id="KW-1185">Reference proteome</keyword>
<reference evidence="2 3" key="1">
    <citation type="submission" date="2020-08" db="EMBL/GenBank/DDBJ databases">
        <title>Genomic Encyclopedia of Type Strains, Phase IV (KMG-IV): sequencing the most valuable type-strain genomes for metagenomic binning, comparative biology and taxonomic classification.</title>
        <authorList>
            <person name="Goeker M."/>
        </authorList>
    </citation>
    <scope>NUCLEOTIDE SEQUENCE [LARGE SCALE GENOMIC DNA]</scope>
    <source>
        <strain evidence="2 3">DSM 103336</strain>
    </source>
</reference>
<feature type="region of interest" description="Disordered" evidence="1">
    <location>
        <begin position="81"/>
        <end position="122"/>
    </location>
</feature>
<dbReference type="EMBL" id="JACIJR010000001">
    <property type="protein sequence ID" value="MBB5728134.1"/>
    <property type="molecule type" value="Genomic_DNA"/>
</dbReference>
<dbReference type="Pfam" id="PF04380">
    <property type="entry name" value="BMFP"/>
    <property type="match status" value="1"/>
</dbReference>
<gene>
    <name evidence="2" type="ORF">FHS99_000590</name>
</gene>
<sequence>MQTENRFIDDIVKMMNGAAGTLAGVGREAESSARSRAREWIGGLDFVSRDEFEAVKAMAAAARDEADTLRARIAALEAKADAVSPAVTPSAVEAPTTASQSQGQSFGGSPTAYGSDGTVAPS</sequence>
<organism evidence="2 3">
    <name type="scientific">Sphingomonas prati</name>
    <dbReference type="NCBI Taxonomy" id="1843237"/>
    <lineage>
        <taxon>Bacteria</taxon>
        <taxon>Pseudomonadati</taxon>
        <taxon>Pseudomonadota</taxon>
        <taxon>Alphaproteobacteria</taxon>
        <taxon>Sphingomonadales</taxon>
        <taxon>Sphingomonadaceae</taxon>
        <taxon>Sphingomonas</taxon>
    </lineage>
</organism>
<accession>A0A7W9F1U6</accession>
<evidence type="ECO:0000256" key="1">
    <source>
        <dbReference type="SAM" id="MobiDB-lite"/>
    </source>
</evidence>